<organism evidence="1 2">
    <name type="scientific">Diploptera punctata</name>
    <name type="common">Pacific beetle cockroach</name>
    <dbReference type="NCBI Taxonomy" id="6984"/>
    <lineage>
        <taxon>Eukaryota</taxon>
        <taxon>Metazoa</taxon>
        <taxon>Ecdysozoa</taxon>
        <taxon>Arthropoda</taxon>
        <taxon>Hexapoda</taxon>
        <taxon>Insecta</taxon>
        <taxon>Pterygota</taxon>
        <taxon>Neoptera</taxon>
        <taxon>Polyneoptera</taxon>
        <taxon>Dictyoptera</taxon>
        <taxon>Blattodea</taxon>
        <taxon>Blaberoidea</taxon>
        <taxon>Blaberidae</taxon>
        <taxon>Diplopterinae</taxon>
        <taxon>Diploptera</taxon>
    </lineage>
</organism>
<dbReference type="AlphaFoldDB" id="A0AAD7Z988"/>
<dbReference type="Proteomes" id="UP001233999">
    <property type="component" value="Unassembled WGS sequence"/>
</dbReference>
<accession>A0AAD7Z988</accession>
<keyword evidence="2" id="KW-1185">Reference proteome</keyword>
<evidence type="ECO:0000313" key="1">
    <source>
        <dbReference type="EMBL" id="KAJ9576294.1"/>
    </source>
</evidence>
<dbReference type="EMBL" id="JASPKZ010009801">
    <property type="protein sequence ID" value="KAJ9576294.1"/>
    <property type="molecule type" value="Genomic_DNA"/>
</dbReference>
<name>A0AAD7Z988_DIPPU</name>
<feature type="non-terminal residue" evidence="1">
    <location>
        <position position="56"/>
    </location>
</feature>
<comment type="caution">
    <text evidence="1">The sequence shown here is derived from an EMBL/GenBank/DDBJ whole genome shotgun (WGS) entry which is preliminary data.</text>
</comment>
<reference evidence="1" key="1">
    <citation type="journal article" date="2023" name="IScience">
        <title>Live-bearing cockroach genome reveals convergent evolutionary mechanisms linked to viviparity in insects and beyond.</title>
        <authorList>
            <person name="Fouks B."/>
            <person name="Harrison M.C."/>
            <person name="Mikhailova A.A."/>
            <person name="Marchal E."/>
            <person name="English S."/>
            <person name="Carruthers M."/>
            <person name="Jennings E.C."/>
            <person name="Chiamaka E.L."/>
            <person name="Frigard R.A."/>
            <person name="Pippel M."/>
            <person name="Attardo G.M."/>
            <person name="Benoit J.B."/>
            <person name="Bornberg-Bauer E."/>
            <person name="Tobe S.S."/>
        </authorList>
    </citation>
    <scope>NUCLEOTIDE SEQUENCE</scope>
    <source>
        <strain evidence="1">Stay&amp;Tobe</strain>
    </source>
</reference>
<gene>
    <name evidence="1" type="ORF">L9F63_006838</name>
</gene>
<proteinExistence type="predicted"/>
<protein>
    <submittedName>
        <fullName evidence="1">Uncharacterized protein</fullName>
    </submittedName>
</protein>
<sequence>HFTPNMTNLLKQIQEQVVQQLYFLKTTLMTKLCGSPHQEIQRALCQEARKTKQHAG</sequence>
<feature type="non-terminal residue" evidence="1">
    <location>
        <position position="1"/>
    </location>
</feature>
<reference evidence="1" key="2">
    <citation type="submission" date="2023-05" db="EMBL/GenBank/DDBJ databases">
        <authorList>
            <person name="Fouks B."/>
        </authorList>
    </citation>
    <scope>NUCLEOTIDE SEQUENCE</scope>
    <source>
        <strain evidence="1">Stay&amp;Tobe</strain>
        <tissue evidence="1">Testes</tissue>
    </source>
</reference>
<evidence type="ECO:0000313" key="2">
    <source>
        <dbReference type="Proteomes" id="UP001233999"/>
    </source>
</evidence>